<evidence type="ECO:0000313" key="2">
    <source>
        <dbReference type="Proteomes" id="UP001259420"/>
    </source>
</evidence>
<keyword evidence="2" id="KW-1185">Reference proteome</keyword>
<organism evidence="1 2">
    <name type="scientific">Pseudomonas synxantha</name>
    <dbReference type="NCBI Taxonomy" id="47883"/>
    <lineage>
        <taxon>Bacteria</taxon>
        <taxon>Pseudomonadati</taxon>
        <taxon>Pseudomonadota</taxon>
        <taxon>Gammaproteobacteria</taxon>
        <taxon>Pseudomonadales</taxon>
        <taxon>Pseudomonadaceae</taxon>
        <taxon>Pseudomonas</taxon>
    </lineage>
</organism>
<comment type="caution">
    <text evidence="1">The sequence shown here is derived from an EMBL/GenBank/DDBJ whole genome shotgun (WGS) entry which is preliminary data.</text>
</comment>
<dbReference type="EMBL" id="JAVDSD010000008">
    <property type="protein sequence ID" value="MDR6608754.1"/>
    <property type="molecule type" value="Genomic_DNA"/>
</dbReference>
<evidence type="ECO:0000313" key="1">
    <source>
        <dbReference type="EMBL" id="MDR6608754.1"/>
    </source>
</evidence>
<sequence>MTSLNNQTTFVPGRLKQMSTRIAFFIAGFGIAAWAPLVPYAKARAGLSEGTLGLLLLCLGTGSILAMPLAGILATRFGCRRVTTGGTLLICAALPLLATVSSIPALIAALFMFGAGLGTVDSTVNLQAVIVERASGKNMMSGFHGLFSLGGIVGAAGVSGLLGLGISPLGATLVVIVMLLIALARAVPHLLPYGSERSGPAFAVPHGIVLFIGGMCFIVFLAEGAALDWSAVFLAQERGIDTAYAGLGYAAFALTMTAGRLTGDKIVGRLGATRVIVFGGLTAASGLFLATFAPGWEAALLGYALLGAGCSNIVPVLYTAVGKQTVMPESIAVPAITTLGYAGILAGPAVIGFIAHGSSLSFAFALMALLLVAVAIGGKVLKV</sequence>
<gene>
    <name evidence="1" type="ORF">J2X87_003841</name>
</gene>
<dbReference type="Proteomes" id="UP001259420">
    <property type="component" value="Unassembled WGS sequence"/>
</dbReference>
<proteinExistence type="predicted"/>
<name>A0ACC6JRA4_9PSED</name>
<reference evidence="1" key="1">
    <citation type="submission" date="2023-07" db="EMBL/GenBank/DDBJ databases">
        <title>Sorghum-associated microbial communities from plants grown in Nebraska, USA.</title>
        <authorList>
            <person name="Schachtman D."/>
        </authorList>
    </citation>
    <scope>NUCLEOTIDE SEQUENCE</scope>
    <source>
        <strain evidence="1">BE46</strain>
    </source>
</reference>
<accession>A0ACC6JRA4</accession>
<protein>
    <submittedName>
        <fullName evidence="1">MFS family permease</fullName>
    </submittedName>
</protein>